<keyword evidence="3" id="KW-1185">Reference proteome</keyword>
<name>A0ABV2WUM5_9NOCA</name>
<evidence type="ECO:0000313" key="2">
    <source>
        <dbReference type="EMBL" id="MEU1954546.1"/>
    </source>
</evidence>
<gene>
    <name evidence="2" type="ORF">ABZ510_22100</name>
</gene>
<feature type="compositionally biased region" description="Basic and acidic residues" evidence="1">
    <location>
        <begin position="1"/>
        <end position="10"/>
    </location>
</feature>
<dbReference type="EMBL" id="JBEYBF010000016">
    <property type="protein sequence ID" value="MEU1954546.1"/>
    <property type="molecule type" value="Genomic_DNA"/>
</dbReference>
<organism evidence="2 3">
    <name type="scientific">Nocardia rhamnosiphila</name>
    <dbReference type="NCBI Taxonomy" id="426716"/>
    <lineage>
        <taxon>Bacteria</taxon>
        <taxon>Bacillati</taxon>
        <taxon>Actinomycetota</taxon>
        <taxon>Actinomycetes</taxon>
        <taxon>Mycobacteriales</taxon>
        <taxon>Nocardiaceae</taxon>
        <taxon>Nocardia</taxon>
    </lineage>
</organism>
<reference evidence="2 3" key="1">
    <citation type="submission" date="2024-06" db="EMBL/GenBank/DDBJ databases">
        <title>The Natural Products Discovery Center: Release of the First 8490 Sequenced Strains for Exploring Actinobacteria Biosynthetic Diversity.</title>
        <authorList>
            <person name="Kalkreuter E."/>
            <person name="Kautsar S.A."/>
            <person name="Yang D."/>
            <person name="Bader C.D."/>
            <person name="Teijaro C.N."/>
            <person name="Fluegel L."/>
            <person name="Davis C.M."/>
            <person name="Simpson J.R."/>
            <person name="Lauterbach L."/>
            <person name="Steele A.D."/>
            <person name="Gui C."/>
            <person name="Meng S."/>
            <person name="Li G."/>
            <person name="Viehrig K."/>
            <person name="Ye F."/>
            <person name="Su P."/>
            <person name="Kiefer A.F."/>
            <person name="Nichols A."/>
            <person name="Cepeda A.J."/>
            <person name="Yan W."/>
            <person name="Fan B."/>
            <person name="Jiang Y."/>
            <person name="Adhikari A."/>
            <person name="Zheng C.-J."/>
            <person name="Schuster L."/>
            <person name="Cowan T.M."/>
            <person name="Smanski M.J."/>
            <person name="Chevrette M.G."/>
            <person name="De Carvalho L.P.S."/>
            <person name="Shen B."/>
        </authorList>
    </citation>
    <scope>NUCLEOTIDE SEQUENCE [LARGE SCALE GENOMIC DNA]</scope>
    <source>
        <strain evidence="2 3">NPDC019708</strain>
    </source>
</reference>
<dbReference type="RefSeq" id="WP_156059228.1">
    <property type="nucleotide sequence ID" value="NZ_JBEXYG010000023.1"/>
</dbReference>
<comment type="caution">
    <text evidence="2">The sequence shown here is derived from an EMBL/GenBank/DDBJ whole genome shotgun (WGS) entry which is preliminary data.</text>
</comment>
<proteinExistence type="predicted"/>
<evidence type="ECO:0000313" key="3">
    <source>
        <dbReference type="Proteomes" id="UP001550628"/>
    </source>
</evidence>
<evidence type="ECO:0000256" key="1">
    <source>
        <dbReference type="SAM" id="MobiDB-lite"/>
    </source>
</evidence>
<protein>
    <submittedName>
        <fullName evidence="2">Uncharacterized protein</fullName>
    </submittedName>
</protein>
<dbReference type="GeneID" id="96248467"/>
<dbReference type="Proteomes" id="UP001550628">
    <property type="component" value="Unassembled WGS sequence"/>
</dbReference>
<sequence>MQELVPRFDMHTPTGAAVLDPATGTRRRALRRGIARPGPAAAEGALG</sequence>
<accession>A0ABV2WUM5</accession>
<feature type="region of interest" description="Disordered" evidence="1">
    <location>
        <begin position="1"/>
        <end position="25"/>
    </location>
</feature>